<dbReference type="InterPro" id="IPR001559">
    <property type="entry name" value="Phosphotriesterase"/>
</dbReference>
<feature type="binding site" evidence="3">
    <location>
        <position position="168"/>
    </location>
    <ligand>
        <name>a divalent metal cation</name>
        <dbReference type="ChEBI" id="CHEBI:60240"/>
        <label>2</label>
    </ligand>
</feature>
<name>A0A433TYD8_ELYCH</name>
<evidence type="ECO:0000313" key="6">
    <source>
        <dbReference type="Proteomes" id="UP000271974"/>
    </source>
</evidence>
<evidence type="ECO:0000256" key="4">
    <source>
        <dbReference type="PROSITE-ProRule" id="PRU00679"/>
    </source>
</evidence>
<organism evidence="5 6">
    <name type="scientific">Elysia chlorotica</name>
    <name type="common">Eastern emerald elysia</name>
    <name type="synonym">Sea slug</name>
    <dbReference type="NCBI Taxonomy" id="188477"/>
    <lineage>
        <taxon>Eukaryota</taxon>
        <taxon>Metazoa</taxon>
        <taxon>Spiralia</taxon>
        <taxon>Lophotrochozoa</taxon>
        <taxon>Mollusca</taxon>
        <taxon>Gastropoda</taxon>
        <taxon>Heterobranchia</taxon>
        <taxon>Euthyneura</taxon>
        <taxon>Panpulmonata</taxon>
        <taxon>Sacoglossa</taxon>
        <taxon>Placobranchoidea</taxon>
        <taxon>Plakobranchidae</taxon>
        <taxon>Elysia</taxon>
    </lineage>
</organism>
<keyword evidence="2" id="KW-0378">Hydrolase</keyword>
<dbReference type="EMBL" id="RQTK01000133">
    <property type="protein sequence ID" value="RUS86596.1"/>
    <property type="molecule type" value="Genomic_DNA"/>
</dbReference>
<feature type="binding site" evidence="3">
    <location>
        <position position="25"/>
    </location>
    <ligand>
        <name>a divalent metal cation</name>
        <dbReference type="ChEBI" id="CHEBI:60240"/>
        <label>1</label>
    </ligand>
</feature>
<dbReference type="GO" id="GO:0008270">
    <property type="term" value="F:zinc ion binding"/>
    <property type="evidence" value="ECO:0007669"/>
    <property type="project" value="InterPro"/>
</dbReference>
<feature type="binding site" evidence="3">
    <location>
        <position position="297"/>
    </location>
    <ligand>
        <name>a divalent metal cation</name>
        <dbReference type="ChEBI" id="CHEBI:60240"/>
        <label>1</label>
    </ligand>
</feature>
<dbReference type="PROSITE" id="PS51347">
    <property type="entry name" value="PHOSPHOTRIESTERASE_2"/>
    <property type="match status" value="1"/>
</dbReference>
<keyword evidence="1 3" id="KW-0479">Metal-binding</keyword>
<comment type="caution">
    <text evidence="4">Lacks conserved residue(s) required for the propagation of feature annotation.</text>
</comment>
<dbReference type="OrthoDB" id="9998343at2759"/>
<comment type="similarity">
    <text evidence="4">Belongs to the metallo-dependent hydrolases superfamily. Phosphotriesterase family.</text>
</comment>
<dbReference type="PANTHER" id="PTHR10819">
    <property type="entry name" value="PHOSPHOTRIESTERASE-RELATED"/>
    <property type="match status" value="1"/>
</dbReference>
<dbReference type="PANTHER" id="PTHR10819:SF3">
    <property type="entry name" value="PHOSPHOTRIESTERASE-RELATED PROTEIN"/>
    <property type="match status" value="1"/>
</dbReference>
<gene>
    <name evidence="5" type="ORF">EGW08_005612</name>
</gene>
<dbReference type="Proteomes" id="UP000271974">
    <property type="component" value="Unassembled WGS sequence"/>
</dbReference>
<dbReference type="SUPFAM" id="SSF51556">
    <property type="entry name" value="Metallo-dependent hydrolases"/>
    <property type="match status" value="1"/>
</dbReference>
<dbReference type="AlphaFoldDB" id="A0A433TYD8"/>
<comment type="caution">
    <text evidence="5">The sequence shown here is derived from an EMBL/GenBank/DDBJ whole genome shotgun (WGS) entry which is preliminary data.</text>
</comment>
<protein>
    <submittedName>
        <fullName evidence="5">Uncharacterized protein</fullName>
    </submittedName>
</protein>
<reference evidence="5 6" key="1">
    <citation type="submission" date="2019-01" db="EMBL/GenBank/DDBJ databases">
        <title>A draft genome assembly of the solar-powered sea slug Elysia chlorotica.</title>
        <authorList>
            <person name="Cai H."/>
            <person name="Li Q."/>
            <person name="Fang X."/>
            <person name="Li J."/>
            <person name="Curtis N.E."/>
            <person name="Altenburger A."/>
            <person name="Shibata T."/>
            <person name="Feng M."/>
            <person name="Maeda T."/>
            <person name="Schwartz J.A."/>
            <person name="Shigenobu S."/>
            <person name="Lundholm N."/>
            <person name="Nishiyama T."/>
            <person name="Yang H."/>
            <person name="Hasebe M."/>
            <person name="Li S."/>
            <person name="Pierce S.K."/>
            <person name="Wang J."/>
        </authorList>
    </citation>
    <scope>NUCLEOTIDE SEQUENCE [LARGE SCALE GENOMIC DNA]</scope>
    <source>
        <strain evidence="5">EC2010</strain>
        <tissue evidence="5">Whole organism of an adult</tissue>
    </source>
</reference>
<evidence type="ECO:0000313" key="5">
    <source>
        <dbReference type="EMBL" id="RUS86596.1"/>
    </source>
</evidence>
<feature type="binding site" evidence="3">
    <location>
        <position position="200"/>
    </location>
    <ligand>
        <name>a divalent metal cation</name>
        <dbReference type="ChEBI" id="CHEBI:60240"/>
        <label>2</label>
    </ligand>
</feature>
<evidence type="ECO:0000256" key="1">
    <source>
        <dbReference type="ARBA" id="ARBA00022723"/>
    </source>
</evidence>
<evidence type="ECO:0000256" key="3">
    <source>
        <dbReference type="PIRSR" id="PIRSR601559-52"/>
    </source>
</evidence>
<dbReference type="STRING" id="188477.A0A433TYD8"/>
<dbReference type="InterPro" id="IPR017947">
    <property type="entry name" value="AryldialkylPase_Zn-BS"/>
</dbReference>
<proteinExistence type="inferred from homology"/>
<feature type="binding site" evidence="3">
    <location>
        <position position="229"/>
    </location>
    <ligand>
        <name>a divalent metal cation</name>
        <dbReference type="ChEBI" id="CHEBI:60240"/>
        <label>2</label>
    </ligand>
</feature>
<dbReference type="InterPro" id="IPR032466">
    <property type="entry name" value="Metal_Hydrolase"/>
</dbReference>
<sequence length="348" mass="39045">MSSKGKVVTVQGELRPDDLGVTLTHEHLYIQVPSFYTPPKDKLSKTLSTAPFEMKNLGWIRQNPYTHVPNLTFEGEDTAVKEELLFFKENGGQTIVENTTMGIYRDLKKLKSLADSTGVNIIAGTGFYVDGAQTESVRVGYSEEKMAEHMRQELIDGVEGVQCGIIGEVGTAWPITDFERRSLRASATVQDELGCPVIIHPGRNPDAPGEAMRILLEAGGNARHTVMSHLDRTFFDTSSLLDFAQLGCYLEYDLFGIEVSHYQLVESIDMPSDAQRIQTIKILLDEGYLDKVLVSHDIHTKHRLMKYGGHGYSHILLNIVPKMLKRGITQCQVDTILKQNPQTWLQFY</sequence>
<dbReference type="Gene3D" id="3.20.20.140">
    <property type="entry name" value="Metal-dependent hydrolases"/>
    <property type="match status" value="1"/>
</dbReference>
<feature type="binding site" evidence="3">
    <location>
        <position position="168"/>
    </location>
    <ligand>
        <name>a divalent metal cation</name>
        <dbReference type="ChEBI" id="CHEBI:60240"/>
        <label>1</label>
    </ligand>
</feature>
<dbReference type="GO" id="GO:0016788">
    <property type="term" value="F:hydrolase activity, acting on ester bonds"/>
    <property type="evidence" value="ECO:0007669"/>
    <property type="project" value="InterPro"/>
</dbReference>
<comment type="cofactor">
    <cofactor evidence="3">
        <name>a divalent metal cation</name>
        <dbReference type="ChEBI" id="CHEBI:60240"/>
    </cofactor>
    <text evidence="3">Binds 2 divalent metal cations per subunit.</text>
</comment>
<keyword evidence="6" id="KW-1185">Reference proteome</keyword>
<dbReference type="PROSITE" id="PS01322">
    <property type="entry name" value="PHOSPHOTRIESTERASE_1"/>
    <property type="match status" value="1"/>
</dbReference>
<feature type="binding site" evidence="3">
    <location>
        <position position="27"/>
    </location>
    <ligand>
        <name>a divalent metal cation</name>
        <dbReference type="ChEBI" id="CHEBI:60240"/>
        <label>1</label>
    </ligand>
</feature>
<evidence type="ECO:0000256" key="2">
    <source>
        <dbReference type="ARBA" id="ARBA00022801"/>
    </source>
</evidence>
<dbReference type="Pfam" id="PF02126">
    <property type="entry name" value="PTE"/>
    <property type="match status" value="1"/>
</dbReference>
<accession>A0A433TYD8</accession>
<dbReference type="CDD" id="cd00530">
    <property type="entry name" value="PTE"/>
    <property type="match status" value="1"/>
</dbReference>